<dbReference type="InterPro" id="IPR025917">
    <property type="entry name" value="YuiB"/>
</dbReference>
<dbReference type="Pfam" id="PF14068">
    <property type="entry name" value="YuiB"/>
    <property type="match status" value="1"/>
</dbReference>
<keyword evidence="1" id="KW-0472">Membrane</keyword>
<name>A0A1H8H2Y6_9BACL</name>
<dbReference type="Proteomes" id="UP000199695">
    <property type="component" value="Unassembled WGS sequence"/>
</dbReference>
<sequence>MSQPLLHVMAVQSISLPQLIISIPLFFVLTFGIGFILNMILKTTWLPLVVYLGIVIYFLFNLSTLRVPDLTVLISGLAGAVGGGWTIKTLRAKGYRMF</sequence>
<keyword evidence="1" id="KW-1133">Transmembrane helix</keyword>
<organism evidence="2 3">
    <name type="scientific">Lihuaxuella thermophila</name>
    <dbReference type="NCBI Taxonomy" id="1173111"/>
    <lineage>
        <taxon>Bacteria</taxon>
        <taxon>Bacillati</taxon>
        <taxon>Bacillota</taxon>
        <taxon>Bacilli</taxon>
        <taxon>Bacillales</taxon>
        <taxon>Thermoactinomycetaceae</taxon>
        <taxon>Lihuaxuella</taxon>
    </lineage>
</organism>
<feature type="transmembrane region" description="Helical" evidence="1">
    <location>
        <begin position="20"/>
        <end position="41"/>
    </location>
</feature>
<protein>
    <submittedName>
        <fullName evidence="2">Putative membrane protein</fullName>
    </submittedName>
</protein>
<dbReference type="EMBL" id="FOCQ01000013">
    <property type="protein sequence ID" value="SEN50616.1"/>
    <property type="molecule type" value="Genomic_DNA"/>
</dbReference>
<dbReference type="AlphaFoldDB" id="A0A1H8H2Y6"/>
<dbReference type="STRING" id="1173111.SAMN05444955_11317"/>
<accession>A0A1H8H2Y6</accession>
<gene>
    <name evidence="2" type="ORF">SAMN05444955_11317</name>
</gene>
<reference evidence="2 3" key="1">
    <citation type="submission" date="2016-10" db="EMBL/GenBank/DDBJ databases">
        <authorList>
            <person name="de Groot N.N."/>
        </authorList>
    </citation>
    <scope>NUCLEOTIDE SEQUENCE [LARGE SCALE GENOMIC DNA]</scope>
    <source>
        <strain evidence="2 3">DSM 46701</strain>
    </source>
</reference>
<evidence type="ECO:0000256" key="1">
    <source>
        <dbReference type="SAM" id="Phobius"/>
    </source>
</evidence>
<feature type="transmembrane region" description="Helical" evidence="1">
    <location>
        <begin position="48"/>
        <end position="64"/>
    </location>
</feature>
<evidence type="ECO:0000313" key="3">
    <source>
        <dbReference type="Proteomes" id="UP000199695"/>
    </source>
</evidence>
<keyword evidence="3" id="KW-1185">Reference proteome</keyword>
<feature type="transmembrane region" description="Helical" evidence="1">
    <location>
        <begin position="70"/>
        <end position="87"/>
    </location>
</feature>
<keyword evidence="1" id="KW-0812">Transmembrane</keyword>
<dbReference type="RefSeq" id="WP_280139786.1">
    <property type="nucleotide sequence ID" value="NZ_FOCQ01000013.1"/>
</dbReference>
<proteinExistence type="predicted"/>
<evidence type="ECO:0000313" key="2">
    <source>
        <dbReference type="EMBL" id="SEN50616.1"/>
    </source>
</evidence>